<keyword evidence="3" id="KW-0862">Zinc</keyword>
<feature type="binding site" evidence="3">
    <location>
        <position position="105"/>
    </location>
    <ligand>
        <name>substrate</name>
    </ligand>
</feature>
<dbReference type="GO" id="GO:0019853">
    <property type="term" value="P:L-ascorbic acid biosynthetic process"/>
    <property type="evidence" value="ECO:0007669"/>
    <property type="project" value="TreeGrafter"/>
</dbReference>
<dbReference type="OrthoDB" id="2633250at2"/>
<evidence type="ECO:0000256" key="3">
    <source>
        <dbReference type="PIRSR" id="PIRSR605511-2"/>
    </source>
</evidence>
<accession>A0A3G8ZLF9</accession>
<feature type="binding site" evidence="3">
    <location>
        <position position="20"/>
    </location>
    <ligand>
        <name>a divalent metal cation</name>
        <dbReference type="ChEBI" id="CHEBI:60240"/>
    </ligand>
</feature>
<dbReference type="KEGG" id="nak:EH165_07380"/>
<comment type="similarity">
    <text evidence="1">Belongs to the SMP-30/CGR1 family.</text>
</comment>
<evidence type="ECO:0000256" key="2">
    <source>
        <dbReference type="PIRSR" id="PIRSR605511-1"/>
    </source>
</evidence>
<dbReference type="GO" id="GO:0005509">
    <property type="term" value="F:calcium ion binding"/>
    <property type="evidence" value="ECO:0007669"/>
    <property type="project" value="TreeGrafter"/>
</dbReference>
<keyword evidence="3" id="KW-0479">Metal-binding</keyword>
<dbReference type="RefSeq" id="WP_124798898.1">
    <property type="nucleotide sequence ID" value="NZ_CP034170.1"/>
</dbReference>
<dbReference type="AlphaFoldDB" id="A0A3G8ZLF9"/>
<protein>
    <submittedName>
        <fullName evidence="5">SMP-30/gluconolactonase/LRE family protein</fullName>
    </submittedName>
</protein>
<dbReference type="Proteomes" id="UP000268084">
    <property type="component" value="Chromosome"/>
</dbReference>
<feature type="active site" description="Proton donor/acceptor" evidence="2">
    <location>
        <position position="199"/>
    </location>
</feature>
<dbReference type="InterPro" id="IPR005511">
    <property type="entry name" value="SMP-30"/>
</dbReference>
<dbReference type="PANTHER" id="PTHR10907">
    <property type="entry name" value="REGUCALCIN"/>
    <property type="match status" value="1"/>
</dbReference>
<evidence type="ECO:0000259" key="4">
    <source>
        <dbReference type="Pfam" id="PF08450"/>
    </source>
</evidence>
<reference evidence="5 6" key="2">
    <citation type="submission" date="2018-12" db="EMBL/GenBank/DDBJ databases">
        <title>Nakamurella antarcticus sp. nov., isolated from Antarctica South Shetland Islands soil.</title>
        <authorList>
            <person name="Peng F."/>
        </authorList>
    </citation>
    <scope>NUCLEOTIDE SEQUENCE [LARGE SCALE GENOMIC DNA]</scope>
    <source>
        <strain evidence="5 6">S14-144</strain>
    </source>
</reference>
<gene>
    <name evidence="5" type="ORF">EH165_07380</name>
</gene>
<evidence type="ECO:0000313" key="5">
    <source>
        <dbReference type="EMBL" id="AZI57988.1"/>
    </source>
</evidence>
<dbReference type="InterPro" id="IPR013658">
    <property type="entry name" value="SGL"/>
</dbReference>
<comment type="cofactor">
    <cofactor evidence="3">
        <name>Zn(2+)</name>
        <dbReference type="ChEBI" id="CHEBI:29105"/>
    </cofactor>
    <text evidence="3">Binds 1 divalent metal cation per subunit.</text>
</comment>
<dbReference type="EMBL" id="CP034170">
    <property type="protein sequence ID" value="AZI57988.1"/>
    <property type="molecule type" value="Genomic_DNA"/>
</dbReference>
<sequence>MAPNRARARVAGSSRYGLGEGILLDPMTGLVQWIDINDGVALEGKVGQDGITETRRTHIDVTVGAVALAADGGRLFAAATGLACLSPDGVLSLGPDLVGDRPGARLNDGAVDPQGRFVVGTLTTGGRTDQEVLVRVSASGEVETLRTGLSLSNGIGFSPDGATIYHVDTLTKTLSAHAYDSQSWDAWTPIPCDFAGHPDGLIVDVQGHLWVAQWGAGLVQCFAPREFFSPRLRWAPLRSRA</sequence>
<feature type="binding site" evidence="3">
    <location>
        <position position="107"/>
    </location>
    <ligand>
        <name>substrate</name>
    </ligand>
</feature>
<proteinExistence type="inferred from homology"/>
<keyword evidence="6" id="KW-1185">Reference proteome</keyword>
<dbReference type="GO" id="GO:0004341">
    <property type="term" value="F:gluconolactonase activity"/>
    <property type="evidence" value="ECO:0007669"/>
    <property type="project" value="TreeGrafter"/>
</dbReference>
<dbReference type="PANTHER" id="PTHR10907:SF47">
    <property type="entry name" value="REGUCALCIN"/>
    <property type="match status" value="1"/>
</dbReference>
<dbReference type="SUPFAM" id="SSF63829">
    <property type="entry name" value="Calcium-dependent phosphotriesterase"/>
    <property type="match status" value="1"/>
</dbReference>
<reference evidence="5 6" key="1">
    <citation type="submission" date="2018-11" db="EMBL/GenBank/DDBJ databases">
        <authorList>
            <person name="Da X."/>
        </authorList>
    </citation>
    <scope>NUCLEOTIDE SEQUENCE [LARGE SCALE GENOMIC DNA]</scope>
    <source>
        <strain evidence="5 6">S14-144</strain>
    </source>
</reference>
<name>A0A3G8ZLF9_9ACTN</name>
<feature type="binding site" evidence="3">
    <location>
        <position position="199"/>
    </location>
    <ligand>
        <name>a divalent metal cation</name>
        <dbReference type="ChEBI" id="CHEBI:60240"/>
    </ligand>
</feature>
<dbReference type="InterPro" id="IPR011042">
    <property type="entry name" value="6-blade_b-propeller_TolB-like"/>
</dbReference>
<evidence type="ECO:0000313" key="6">
    <source>
        <dbReference type="Proteomes" id="UP000268084"/>
    </source>
</evidence>
<feature type="binding site" evidence="3">
    <location>
        <position position="153"/>
    </location>
    <ligand>
        <name>a divalent metal cation</name>
        <dbReference type="ChEBI" id="CHEBI:60240"/>
    </ligand>
</feature>
<dbReference type="Gene3D" id="2.120.10.30">
    <property type="entry name" value="TolB, C-terminal domain"/>
    <property type="match status" value="1"/>
</dbReference>
<dbReference type="Pfam" id="PF08450">
    <property type="entry name" value="SGL"/>
    <property type="match status" value="1"/>
</dbReference>
<evidence type="ECO:0000256" key="1">
    <source>
        <dbReference type="ARBA" id="ARBA00008853"/>
    </source>
</evidence>
<dbReference type="PRINTS" id="PR01790">
    <property type="entry name" value="SMP30FAMILY"/>
</dbReference>
<feature type="domain" description="SMP-30/Gluconolactonase/LRE-like region" evidence="4">
    <location>
        <begin position="18"/>
        <end position="225"/>
    </location>
</feature>
<organism evidence="5 6">
    <name type="scientific">Nakamurella antarctica</name>
    <dbReference type="NCBI Taxonomy" id="1902245"/>
    <lineage>
        <taxon>Bacteria</taxon>
        <taxon>Bacillati</taxon>
        <taxon>Actinomycetota</taxon>
        <taxon>Actinomycetes</taxon>
        <taxon>Nakamurellales</taxon>
        <taxon>Nakamurellaceae</taxon>
        <taxon>Nakamurella</taxon>
    </lineage>
</organism>